<organism evidence="2 3">
    <name type="scientific">Colletotrichum karsti</name>
    <dbReference type="NCBI Taxonomy" id="1095194"/>
    <lineage>
        <taxon>Eukaryota</taxon>
        <taxon>Fungi</taxon>
        <taxon>Dikarya</taxon>
        <taxon>Ascomycota</taxon>
        <taxon>Pezizomycotina</taxon>
        <taxon>Sordariomycetes</taxon>
        <taxon>Hypocreomycetidae</taxon>
        <taxon>Glomerellales</taxon>
        <taxon>Glomerellaceae</taxon>
        <taxon>Colletotrichum</taxon>
        <taxon>Colletotrichum boninense species complex</taxon>
    </lineage>
</organism>
<keyword evidence="3" id="KW-1185">Reference proteome</keyword>
<dbReference type="Proteomes" id="UP000781932">
    <property type="component" value="Unassembled WGS sequence"/>
</dbReference>
<evidence type="ECO:0000256" key="1">
    <source>
        <dbReference type="SAM" id="Phobius"/>
    </source>
</evidence>
<dbReference type="Pfam" id="PF16015">
    <property type="entry name" value="Promethin"/>
    <property type="match status" value="1"/>
</dbReference>
<evidence type="ECO:0000313" key="3">
    <source>
        <dbReference type="Proteomes" id="UP000781932"/>
    </source>
</evidence>
<gene>
    <name evidence="2" type="ORF">CkaCkLH20_10666</name>
</gene>
<feature type="transmembrane region" description="Helical" evidence="1">
    <location>
        <begin position="122"/>
        <end position="147"/>
    </location>
</feature>
<keyword evidence="1" id="KW-0472">Membrane</keyword>
<dbReference type="AlphaFoldDB" id="A0A9P6HXA6"/>
<protein>
    <submittedName>
        <fullName evidence="2">Uncharacterized protein</fullName>
    </submittedName>
</protein>
<feature type="transmembrane region" description="Helical" evidence="1">
    <location>
        <begin position="96"/>
        <end position="116"/>
    </location>
</feature>
<dbReference type="GeneID" id="62166454"/>
<keyword evidence="1" id="KW-1133">Transmembrane helix</keyword>
<sequence length="184" mass="20054">MATSSDNNDVKASAKDNASSDIHDIKASVKDNAAGVYAYGQRQINRVVSFDTRQKAYGDVSDFAQRKPLLFSFIVAQLVFSSLPIIACLTFAFSTIVFALGAAVIFTLFWACVALLFLVPTLFFTCSVGIVVWIWAAGSFFVVKWLYEMSPVSTKGEIRVDVPNGNTHAITKNEGGIDVHTVQN</sequence>
<dbReference type="EMBL" id="JAATWM020000042">
    <property type="protein sequence ID" value="KAF9871732.1"/>
    <property type="molecule type" value="Genomic_DNA"/>
</dbReference>
<reference evidence="2" key="1">
    <citation type="submission" date="2020-03" db="EMBL/GenBank/DDBJ databases">
        <authorList>
            <person name="He L."/>
        </authorList>
    </citation>
    <scope>NUCLEOTIDE SEQUENCE</scope>
    <source>
        <strain evidence="2">CkLH20</strain>
    </source>
</reference>
<reference evidence="2" key="2">
    <citation type="submission" date="2020-11" db="EMBL/GenBank/DDBJ databases">
        <title>Whole genome sequencing of Colletotrichum sp.</title>
        <authorList>
            <person name="Li H."/>
        </authorList>
    </citation>
    <scope>NUCLEOTIDE SEQUENCE</scope>
    <source>
        <strain evidence="2">CkLH20</strain>
    </source>
</reference>
<dbReference type="RefSeq" id="XP_038741193.1">
    <property type="nucleotide sequence ID" value="XM_038893380.1"/>
</dbReference>
<comment type="caution">
    <text evidence="2">The sequence shown here is derived from an EMBL/GenBank/DDBJ whole genome shotgun (WGS) entry which is preliminary data.</text>
</comment>
<proteinExistence type="predicted"/>
<keyword evidence="1" id="KW-0812">Transmembrane</keyword>
<accession>A0A9P6HXA6</accession>
<dbReference type="OrthoDB" id="3928876at2759"/>
<name>A0A9P6HXA6_9PEZI</name>
<feature type="transmembrane region" description="Helical" evidence="1">
    <location>
        <begin position="69"/>
        <end position="89"/>
    </location>
</feature>
<evidence type="ECO:0000313" key="2">
    <source>
        <dbReference type="EMBL" id="KAF9871732.1"/>
    </source>
</evidence>